<dbReference type="GO" id="GO:0016491">
    <property type="term" value="F:oxidoreductase activity"/>
    <property type="evidence" value="ECO:0007669"/>
    <property type="project" value="InterPro"/>
</dbReference>
<comment type="caution">
    <text evidence="7">The sequence shown here is derived from an EMBL/GenBank/DDBJ whole genome shotgun (WGS) entry which is preliminary data.</text>
</comment>
<dbReference type="GO" id="GO:0051536">
    <property type="term" value="F:iron-sulfur cluster binding"/>
    <property type="evidence" value="ECO:0007669"/>
    <property type="project" value="UniProtKB-KW"/>
</dbReference>
<dbReference type="InterPro" id="IPR023867">
    <property type="entry name" value="Sulphatase_maturase_rSAM"/>
</dbReference>
<feature type="domain" description="Radical SAM core" evidence="6">
    <location>
        <begin position="17"/>
        <end position="190"/>
    </location>
</feature>
<proteinExistence type="inferred from homology"/>
<gene>
    <name evidence="7" type="ORF">LCGC14_1426670</name>
</gene>
<reference evidence="7" key="1">
    <citation type="journal article" date="2015" name="Nature">
        <title>Complex archaea that bridge the gap between prokaryotes and eukaryotes.</title>
        <authorList>
            <person name="Spang A."/>
            <person name="Saw J.H."/>
            <person name="Jorgensen S.L."/>
            <person name="Zaremba-Niedzwiedzka K."/>
            <person name="Martijn J."/>
            <person name="Lind A.E."/>
            <person name="van Eijk R."/>
            <person name="Schleper C."/>
            <person name="Guy L."/>
            <person name="Ettema T.J."/>
        </authorList>
    </citation>
    <scope>NUCLEOTIDE SEQUENCE</scope>
</reference>
<dbReference type="Pfam" id="PF04055">
    <property type="entry name" value="Radical_SAM"/>
    <property type="match status" value="1"/>
</dbReference>
<evidence type="ECO:0000256" key="5">
    <source>
        <dbReference type="ARBA" id="ARBA00023601"/>
    </source>
</evidence>
<dbReference type="CDD" id="cd01335">
    <property type="entry name" value="Radical_SAM"/>
    <property type="match status" value="1"/>
</dbReference>
<dbReference type="InterPro" id="IPR013785">
    <property type="entry name" value="Aldolase_TIM"/>
</dbReference>
<keyword evidence="3" id="KW-0408">Iron</keyword>
<dbReference type="PANTHER" id="PTHR43273">
    <property type="entry name" value="ANAEROBIC SULFATASE-MATURATING ENZYME HOMOLOG ASLB-RELATED"/>
    <property type="match status" value="1"/>
</dbReference>
<dbReference type="InterPro" id="IPR058240">
    <property type="entry name" value="rSAM_sf"/>
</dbReference>
<protein>
    <recommendedName>
        <fullName evidence="6">Radical SAM core domain-containing protein</fullName>
    </recommendedName>
</protein>
<dbReference type="SFLD" id="SFLDS00029">
    <property type="entry name" value="Radical_SAM"/>
    <property type="match status" value="1"/>
</dbReference>
<accession>A0A0F9MRG6</accession>
<dbReference type="PROSITE" id="PS51918">
    <property type="entry name" value="RADICAL_SAM"/>
    <property type="match status" value="1"/>
</dbReference>
<dbReference type="AlphaFoldDB" id="A0A0F9MRG6"/>
<sequence>MEHAWVANRPASEIPETISMPGAMVNITNRCNLQCKHCFVFRDANPNVPVDEPTDDELYDQLKTLRDKHGMRYMLWMGGEPMLRRKFLRRGLTLSQRNTITTNGTIPLVDYSDVTDNLLYVVSLDGPEELNDAIRGKGVFSKVLDNISKLPEDFPHVVQTQCVVTKRNVYALGKFVDTVRKTRFSHLSFS</sequence>
<dbReference type="InterPro" id="IPR007197">
    <property type="entry name" value="rSAM"/>
</dbReference>
<evidence type="ECO:0000256" key="4">
    <source>
        <dbReference type="ARBA" id="ARBA00023014"/>
    </source>
</evidence>
<dbReference type="Gene3D" id="3.20.20.70">
    <property type="entry name" value="Aldolase class I"/>
    <property type="match status" value="1"/>
</dbReference>
<evidence type="ECO:0000313" key="7">
    <source>
        <dbReference type="EMBL" id="KKM71822.1"/>
    </source>
</evidence>
<evidence type="ECO:0000256" key="3">
    <source>
        <dbReference type="ARBA" id="ARBA00023004"/>
    </source>
</evidence>
<name>A0A0F9MRG6_9ZZZZ</name>
<evidence type="ECO:0000259" key="6">
    <source>
        <dbReference type="PROSITE" id="PS51918"/>
    </source>
</evidence>
<feature type="non-terminal residue" evidence="7">
    <location>
        <position position="190"/>
    </location>
</feature>
<dbReference type="SFLD" id="SFLDG01067">
    <property type="entry name" value="SPASM/twitch_domain_containing"/>
    <property type="match status" value="1"/>
</dbReference>
<keyword evidence="2" id="KW-0479">Metal-binding</keyword>
<organism evidence="7">
    <name type="scientific">marine sediment metagenome</name>
    <dbReference type="NCBI Taxonomy" id="412755"/>
    <lineage>
        <taxon>unclassified sequences</taxon>
        <taxon>metagenomes</taxon>
        <taxon>ecological metagenomes</taxon>
    </lineage>
</organism>
<keyword evidence="1" id="KW-0949">S-adenosyl-L-methionine</keyword>
<dbReference type="SUPFAM" id="SSF102114">
    <property type="entry name" value="Radical SAM enzymes"/>
    <property type="match status" value="1"/>
</dbReference>
<evidence type="ECO:0000256" key="2">
    <source>
        <dbReference type="ARBA" id="ARBA00022723"/>
    </source>
</evidence>
<dbReference type="EMBL" id="LAZR01009569">
    <property type="protein sequence ID" value="KKM71822.1"/>
    <property type="molecule type" value="Genomic_DNA"/>
</dbReference>
<comment type="similarity">
    <text evidence="5">Belongs to the radical SAM superfamily. Anaerobic sulfatase-maturating enzyme family.</text>
</comment>
<dbReference type="GO" id="GO:0046872">
    <property type="term" value="F:metal ion binding"/>
    <property type="evidence" value="ECO:0007669"/>
    <property type="project" value="UniProtKB-KW"/>
</dbReference>
<keyword evidence="4" id="KW-0411">Iron-sulfur</keyword>
<evidence type="ECO:0000256" key="1">
    <source>
        <dbReference type="ARBA" id="ARBA00022691"/>
    </source>
</evidence>
<dbReference type="PANTHER" id="PTHR43273:SF3">
    <property type="entry name" value="ANAEROBIC SULFATASE-MATURATING ENZYME HOMOLOG ASLB-RELATED"/>
    <property type="match status" value="1"/>
</dbReference>